<feature type="signal peptide" evidence="1">
    <location>
        <begin position="1"/>
        <end position="25"/>
    </location>
</feature>
<feature type="chain" id="PRO_5040832183" evidence="1">
    <location>
        <begin position="26"/>
        <end position="177"/>
    </location>
</feature>
<dbReference type="Proteomes" id="UP001139410">
    <property type="component" value="Unassembled WGS sequence"/>
</dbReference>
<organism evidence="2 3">
    <name type="scientific">Sphingomonas cremea</name>
    <dbReference type="NCBI Taxonomy" id="2904799"/>
    <lineage>
        <taxon>Bacteria</taxon>
        <taxon>Pseudomonadati</taxon>
        <taxon>Pseudomonadota</taxon>
        <taxon>Alphaproteobacteria</taxon>
        <taxon>Sphingomonadales</taxon>
        <taxon>Sphingomonadaceae</taxon>
        <taxon>Sphingomonas</taxon>
    </lineage>
</organism>
<reference evidence="2" key="1">
    <citation type="submission" date="2022-01" db="EMBL/GenBank/DDBJ databases">
        <authorList>
            <person name="Jo J.-H."/>
            <person name="Im W.-T."/>
        </authorList>
    </citation>
    <scope>NUCLEOTIDE SEQUENCE</scope>
    <source>
        <strain evidence="2">G124</strain>
    </source>
</reference>
<evidence type="ECO:0000313" key="2">
    <source>
        <dbReference type="EMBL" id="MCF2514950.1"/>
    </source>
</evidence>
<keyword evidence="3" id="KW-1185">Reference proteome</keyword>
<proteinExistence type="predicted"/>
<dbReference type="EMBL" id="JAKFGM010000002">
    <property type="protein sequence ID" value="MCF2514950.1"/>
    <property type="molecule type" value="Genomic_DNA"/>
</dbReference>
<dbReference type="RefSeq" id="WP_235067455.1">
    <property type="nucleotide sequence ID" value="NZ_JAKFGM010000002.1"/>
</dbReference>
<keyword evidence="1" id="KW-0732">Signal</keyword>
<comment type="caution">
    <text evidence="2">The sequence shown here is derived from an EMBL/GenBank/DDBJ whole genome shotgun (WGS) entry which is preliminary data.</text>
</comment>
<protein>
    <submittedName>
        <fullName evidence="2">DUF4402 domain-containing protein</fullName>
    </submittedName>
</protein>
<dbReference type="Pfam" id="PF14352">
    <property type="entry name" value="DUF4402"/>
    <property type="match status" value="1"/>
</dbReference>
<evidence type="ECO:0000256" key="1">
    <source>
        <dbReference type="SAM" id="SignalP"/>
    </source>
</evidence>
<accession>A0A9X1QKA8</accession>
<dbReference type="AlphaFoldDB" id="A0A9X1QKA8"/>
<name>A0A9X1QKA8_9SPHN</name>
<dbReference type="InterPro" id="IPR025514">
    <property type="entry name" value="DUF4402"/>
</dbReference>
<gene>
    <name evidence="2" type="ORF">LVY65_07710</name>
</gene>
<sequence length="177" mass="18371">MMGRTSVLVAMVLAGSTGLTAPAWPQDVTAPCRLCAPGDAVVASKPAVPVRLDVETSLDFDKLIQLGSGDGSFELAPDGSQSVGGSVAAIGARAMVGEVVIRGEPGRLVRIDLPSRVELFGLAGGTIRLESIKSNLPPMPRLDGNGRLSFRFGGVLRVSGDVDGLFRGEIPIDVDYL</sequence>
<evidence type="ECO:0000313" key="3">
    <source>
        <dbReference type="Proteomes" id="UP001139410"/>
    </source>
</evidence>